<evidence type="ECO:0000313" key="2">
    <source>
        <dbReference type="EMBL" id="NWK06317.1"/>
    </source>
</evidence>
<keyword evidence="2" id="KW-0808">Transferase</keyword>
<dbReference type="PANTHER" id="PTHR43751:SF3">
    <property type="entry name" value="SULFATASE N-TERMINAL DOMAIN-CONTAINING PROTEIN"/>
    <property type="match status" value="1"/>
</dbReference>
<sequence length="375" mass="43470">MSVSKPNVIFVLLDGARWDRVNVSNDFQEICKEGTLLNNVTTAMPYTIGSINVTFSGLYGKDNGVDAYYNVLKLKEEIKNLPVIFKKEGYFTACDLLHERILANRGFDVHQSHDEFSDDLKLKHPSFIKQCLEKASGKPLFLFLYFSKIHTVTVSDVLKKYEWNDKKFYEKKDENLKRYDDTFVEVGKYMKTFLDTLKKLQIYDNSIIIFFSDHGTGIGERFSERNYGSFTYEETIRTFHLFISKDIKKGQISEKLRATIDIFPTILDLAKINTNLDRPGDSFAEFLLGNSNELRDKDYTFSETGALHGLHPSPAKSNVFCVKTPTQKLMYLESPKQWKFFDLMDDPNELENKYGTNPEIEKKLKTILNEFINNR</sequence>
<evidence type="ECO:0000313" key="3">
    <source>
        <dbReference type="Proteomes" id="UP000534207"/>
    </source>
</evidence>
<accession>A0A7K4NTP5</accession>
<dbReference type="GO" id="GO:0016740">
    <property type="term" value="F:transferase activity"/>
    <property type="evidence" value="ECO:0007669"/>
    <property type="project" value="UniProtKB-KW"/>
</dbReference>
<keyword evidence="2" id="KW-0378">Hydrolase</keyword>
<dbReference type="InterPro" id="IPR052701">
    <property type="entry name" value="GAG_Ulvan_Degrading_Sulfatases"/>
</dbReference>
<proteinExistence type="predicted"/>
<feature type="domain" description="Sulfatase N-terminal" evidence="1">
    <location>
        <begin position="6"/>
        <end position="272"/>
    </location>
</feature>
<dbReference type="GO" id="GO:0016787">
    <property type="term" value="F:hydrolase activity"/>
    <property type="evidence" value="ECO:0007669"/>
    <property type="project" value="UniProtKB-KW"/>
</dbReference>
<reference evidence="2 3" key="1">
    <citation type="journal article" date="2019" name="Environ. Microbiol.">
        <title>Genomics insights into ecotype formation of ammonia-oxidizing archaea in the deep ocean.</title>
        <authorList>
            <person name="Wang Y."/>
            <person name="Huang J.M."/>
            <person name="Cui G.J."/>
            <person name="Nunoura T."/>
            <person name="Takaki Y."/>
            <person name="Li W.L."/>
            <person name="Li J."/>
            <person name="Gao Z.M."/>
            <person name="Takai K."/>
            <person name="Zhang A.Q."/>
            <person name="Stepanauskas R."/>
        </authorList>
    </citation>
    <scope>NUCLEOTIDE SEQUENCE [LARGE SCALE GENOMIC DNA]</scope>
    <source>
        <strain evidence="2 3">G13</strain>
    </source>
</reference>
<name>A0A7K4NTP5_9ARCH</name>
<dbReference type="SUPFAM" id="SSF53649">
    <property type="entry name" value="Alkaline phosphatase-like"/>
    <property type="match status" value="1"/>
</dbReference>
<dbReference type="Gene3D" id="3.40.720.10">
    <property type="entry name" value="Alkaline Phosphatase, subunit A"/>
    <property type="match status" value="2"/>
</dbReference>
<dbReference type="PANTHER" id="PTHR43751">
    <property type="entry name" value="SULFATASE"/>
    <property type="match status" value="1"/>
</dbReference>
<dbReference type="Proteomes" id="UP000534207">
    <property type="component" value="Unassembled WGS sequence"/>
</dbReference>
<dbReference type="Pfam" id="PF00884">
    <property type="entry name" value="Sulfatase"/>
    <property type="match status" value="1"/>
</dbReference>
<dbReference type="InterPro" id="IPR017850">
    <property type="entry name" value="Alkaline_phosphatase_core_sf"/>
</dbReference>
<protein>
    <submittedName>
        <fullName evidence="2">Sulfatase-like hydrolase/transferase</fullName>
    </submittedName>
</protein>
<dbReference type="InterPro" id="IPR000917">
    <property type="entry name" value="Sulfatase_N"/>
</dbReference>
<evidence type="ECO:0000259" key="1">
    <source>
        <dbReference type="Pfam" id="PF00884"/>
    </source>
</evidence>
<dbReference type="AlphaFoldDB" id="A0A7K4NTP5"/>
<gene>
    <name evidence="2" type="ORF">HX827_03130</name>
</gene>
<comment type="caution">
    <text evidence="2">The sequence shown here is derived from an EMBL/GenBank/DDBJ whole genome shotgun (WGS) entry which is preliminary data.</text>
</comment>
<dbReference type="EMBL" id="JACASW010000005">
    <property type="protein sequence ID" value="NWK06317.1"/>
    <property type="molecule type" value="Genomic_DNA"/>
</dbReference>
<organism evidence="2 3">
    <name type="scientific">Marine Group I thaumarchaeote</name>
    <dbReference type="NCBI Taxonomy" id="2511932"/>
    <lineage>
        <taxon>Archaea</taxon>
        <taxon>Nitrososphaerota</taxon>
        <taxon>Marine Group I</taxon>
    </lineage>
</organism>